<feature type="compositionally biased region" description="Acidic residues" evidence="1">
    <location>
        <begin position="518"/>
        <end position="529"/>
    </location>
</feature>
<feature type="transmembrane region" description="Helical" evidence="2">
    <location>
        <begin position="61"/>
        <end position="83"/>
    </location>
</feature>
<dbReference type="AlphaFoldDB" id="A0A9P3FJ51"/>
<evidence type="ECO:0000313" key="5">
    <source>
        <dbReference type="Proteomes" id="UP000825890"/>
    </source>
</evidence>
<dbReference type="EMBL" id="BOLY01000005">
    <property type="protein sequence ID" value="GIZ44759.1"/>
    <property type="molecule type" value="Genomic_DNA"/>
</dbReference>
<evidence type="ECO:0000256" key="1">
    <source>
        <dbReference type="SAM" id="MobiDB-lite"/>
    </source>
</evidence>
<protein>
    <submittedName>
        <fullName evidence="4">Uncharacterized protein</fullName>
    </submittedName>
</protein>
<comment type="caution">
    <text evidence="4">The sequence shown here is derived from an EMBL/GenBank/DDBJ whole genome shotgun (WGS) entry which is preliminary data.</text>
</comment>
<keyword evidence="3" id="KW-0732">Signal</keyword>
<feature type="compositionally biased region" description="Low complexity" evidence="1">
    <location>
        <begin position="326"/>
        <end position="336"/>
    </location>
</feature>
<feature type="compositionally biased region" description="Polar residues" evidence="1">
    <location>
        <begin position="466"/>
        <end position="475"/>
    </location>
</feature>
<dbReference type="RefSeq" id="XP_044659246.1">
    <property type="nucleotide sequence ID" value="XM_044803311.1"/>
</dbReference>
<feature type="compositionally biased region" description="Low complexity" evidence="1">
    <location>
        <begin position="411"/>
        <end position="423"/>
    </location>
</feature>
<feature type="chain" id="PRO_5040388151" evidence="3">
    <location>
        <begin position="26"/>
        <end position="535"/>
    </location>
</feature>
<accession>A0A9P3FJ51</accession>
<dbReference type="Proteomes" id="UP000825890">
    <property type="component" value="Unassembled WGS sequence"/>
</dbReference>
<feature type="compositionally biased region" description="Basic and acidic residues" evidence="1">
    <location>
        <begin position="499"/>
        <end position="513"/>
    </location>
</feature>
<feature type="region of interest" description="Disordered" evidence="1">
    <location>
        <begin position="243"/>
        <end position="431"/>
    </location>
</feature>
<feature type="region of interest" description="Disordered" evidence="1">
    <location>
        <begin position="176"/>
        <end position="230"/>
    </location>
</feature>
<gene>
    <name evidence="4" type="ORF">CKM354_000794900</name>
</gene>
<feature type="compositionally biased region" description="Low complexity" evidence="1">
    <location>
        <begin position="212"/>
        <end position="226"/>
    </location>
</feature>
<keyword evidence="2" id="KW-0472">Membrane</keyword>
<feature type="region of interest" description="Disordered" evidence="1">
    <location>
        <begin position="94"/>
        <end position="143"/>
    </location>
</feature>
<evidence type="ECO:0000256" key="2">
    <source>
        <dbReference type="SAM" id="Phobius"/>
    </source>
</evidence>
<evidence type="ECO:0000313" key="4">
    <source>
        <dbReference type="EMBL" id="GIZ44759.1"/>
    </source>
</evidence>
<keyword evidence="2" id="KW-0812">Transmembrane</keyword>
<dbReference type="GeneID" id="68293524"/>
<name>A0A9P3FJ51_9PEZI</name>
<dbReference type="OrthoDB" id="4524805at2759"/>
<keyword evidence="5" id="KW-1185">Reference proteome</keyword>
<sequence length="535" mass="58183">MGRGGPKYLSYTALVLLSRAIGISAGLWDVDIDLSPAPPAESGPPFSAHASRNRDLLPYQIIGVVGAYVGSVIILGTLLLTVGRRLRTQAQMMSEKPVEMVKPPNKQFDPSPLSPSGSARGWFGRKTRSVRSGRSNIGSPGLHSVASFDQTVVDRDKQRRDEELAQIYGQVLEYDDARAHRGGNEYPSGAPPAYGRDRPTLPALKRVQSTEPAPLSPLSPRSPTSPYYAVAPPKDLLAQLSPRYKSDEPKSPGRDVRNTPSASFVGGKTSLSSPGKLRKNLGRLKISAPMQGIQDNEDGARTPLSPKIYSNPGPPPEPPSARTAETYPYTPTTPGTAVSYPFPEEEDFEDIRDLPPAHPQRQRGFTNDSQTPRSPASPGLPSSPAQFRVGSPPRRGNTPASNVDRPLALRQFAEQQKQMQQSQVSLASPTARQFPLSPAGAWNTRPVYPGGLLSPAIQQTVLQTRNAQEGPTTAGGTRMPYSPYFPGQMVTPVSARFTTRAERKQKEKEEKAIRGAITEEDQVPDEEDLWRDGYR</sequence>
<feature type="compositionally biased region" description="Low complexity" evidence="1">
    <location>
        <begin position="372"/>
        <end position="384"/>
    </location>
</feature>
<feature type="region of interest" description="Disordered" evidence="1">
    <location>
        <begin position="466"/>
        <end position="535"/>
    </location>
</feature>
<organism evidence="4 5">
    <name type="scientific">Cercospora kikuchii</name>
    <dbReference type="NCBI Taxonomy" id="84275"/>
    <lineage>
        <taxon>Eukaryota</taxon>
        <taxon>Fungi</taxon>
        <taxon>Dikarya</taxon>
        <taxon>Ascomycota</taxon>
        <taxon>Pezizomycotina</taxon>
        <taxon>Dothideomycetes</taxon>
        <taxon>Dothideomycetidae</taxon>
        <taxon>Mycosphaerellales</taxon>
        <taxon>Mycosphaerellaceae</taxon>
        <taxon>Cercospora</taxon>
    </lineage>
</organism>
<keyword evidence="2" id="KW-1133">Transmembrane helix</keyword>
<evidence type="ECO:0000256" key="3">
    <source>
        <dbReference type="SAM" id="SignalP"/>
    </source>
</evidence>
<feature type="compositionally biased region" description="Basic and acidic residues" evidence="1">
    <location>
        <begin position="244"/>
        <end position="257"/>
    </location>
</feature>
<reference evidence="4 5" key="1">
    <citation type="submission" date="2021-01" db="EMBL/GenBank/DDBJ databases">
        <title>Cercospora kikuchii MAFF 305040 whole genome shotgun sequence.</title>
        <authorList>
            <person name="Kashiwa T."/>
            <person name="Suzuki T."/>
        </authorList>
    </citation>
    <scope>NUCLEOTIDE SEQUENCE [LARGE SCALE GENOMIC DNA]</scope>
    <source>
        <strain evidence="4 5">MAFF 305040</strain>
    </source>
</reference>
<proteinExistence type="predicted"/>
<feature type="signal peptide" evidence="3">
    <location>
        <begin position="1"/>
        <end position="25"/>
    </location>
</feature>